<reference evidence="2" key="2">
    <citation type="journal article" date="2017" name="J. Anim. Genet.">
        <title>Multiple reference genome sequences of hot pepper reveal the massive evolution of plant disease resistance genes by retroduplication.</title>
        <authorList>
            <person name="Kim S."/>
            <person name="Park J."/>
            <person name="Yeom S.-I."/>
            <person name="Kim Y.-M."/>
            <person name="Seo E."/>
            <person name="Kim K.-T."/>
            <person name="Kim M.-S."/>
            <person name="Lee J.M."/>
            <person name="Cheong K."/>
            <person name="Shin H.-S."/>
            <person name="Kim S.-B."/>
            <person name="Han K."/>
            <person name="Lee J."/>
            <person name="Park M."/>
            <person name="Lee H.-A."/>
            <person name="Lee H.-Y."/>
            <person name="Lee Y."/>
            <person name="Oh S."/>
            <person name="Lee J.H."/>
            <person name="Choi E."/>
            <person name="Choi E."/>
            <person name="Lee S.E."/>
            <person name="Jeon J."/>
            <person name="Kim H."/>
            <person name="Choi G."/>
            <person name="Song H."/>
            <person name="Lee J."/>
            <person name="Lee S.-C."/>
            <person name="Kwon J.-K."/>
            <person name="Lee H.-Y."/>
            <person name="Koo N."/>
            <person name="Hong Y."/>
            <person name="Kim R.W."/>
            <person name="Kang W.-H."/>
            <person name="Huh J.H."/>
            <person name="Kang B.-C."/>
            <person name="Yang T.-J."/>
            <person name="Lee Y.-H."/>
            <person name="Bennetzen J.L."/>
            <person name="Choi D."/>
        </authorList>
    </citation>
    <scope>NUCLEOTIDE SEQUENCE [LARGE SCALE GENOMIC DNA]</scope>
    <source>
        <strain evidence="2">cv. PBC81</strain>
    </source>
</reference>
<evidence type="ECO:0000313" key="2">
    <source>
        <dbReference type="Proteomes" id="UP000224567"/>
    </source>
</evidence>
<keyword evidence="2" id="KW-1185">Reference proteome</keyword>
<dbReference type="EMBL" id="MLFT02000006">
    <property type="protein sequence ID" value="PHT44717.1"/>
    <property type="molecule type" value="Genomic_DNA"/>
</dbReference>
<dbReference type="Proteomes" id="UP000224567">
    <property type="component" value="Unassembled WGS sequence"/>
</dbReference>
<proteinExistence type="predicted"/>
<dbReference type="OrthoDB" id="277439at2759"/>
<comment type="caution">
    <text evidence="1">The sequence shown here is derived from an EMBL/GenBank/DDBJ whole genome shotgun (WGS) entry which is preliminary data.</text>
</comment>
<evidence type="ECO:0000313" key="1">
    <source>
        <dbReference type="EMBL" id="PHT44717.1"/>
    </source>
</evidence>
<sequence>MVKHCSPWARFLYEANILTGRRVFSAQKKQAPEPKKKVTPDNYYGTVIVKVRQMPEKLALGLVKKIIFLEGKFILIQIHFSLDDVARDTSSKTSYEVSIFVDDSWKKMNDSPSLS</sequence>
<gene>
    <name evidence="1" type="ORF">CQW23_13875</name>
</gene>
<dbReference type="AlphaFoldDB" id="A0A2G2WHI9"/>
<reference evidence="1 2" key="1">
    <citation type="journal article" date="2017" name="Genome Biol.">
        <title>New reference genome sequences of hot pepper reveal the massive evolution of plant disease-resistance genes by retroduplication.</title>
        <authorList>
            <person name="Kim S."/>
            <person name="Park J."/>
            <person name="Yeom S.I."/>
            <person name="Kim Y.M."/>
            <person name="Seo E."/>
            <person name="Kim K.T."/>
            <person name="Kim M.S."/>
            <person name="Lee J.M."/>
            <person name="Cheong K."/>
            <person name="Shin H.S."/>
            <person name="Kim S.B."/>
            <person name="Han K."/>
            <person name="Lee J."/>
            <person name="Park M."/>
            <person name="Lee H.A."/>
            <person name="Lee H.Y."/>
            <person name="Lee Y."/>
            <person name="Oh S."/>
            <person name="Lee J.H."/>
            <person name="Choi E."/>
            <person name="Choi E."/>
            <person name="Lee S.E."/>
            <person name="Jeon J."/>
            <person name="Kim H."/>
            <person name="Choi G."/>
            <person name="Song H."/>
            <person name="Lee J."/>
            <person name="Lee S.C."/>
            <person name="Kwon J.K."/>
            <person name="Lee H.Y."/>
            <person name="Koo N."/>
            <person name="Hong Y."/>
            <person name="Kim R.W."/>
            <person name="Kang W.H."/>
            <person name="Huh J.H."/>
            <person name="Kang B.C."/>
            <person name="Yang T.J."/>
            <person name="Lee Y.H."/>
            <person name="Bennetzen J.L."/>
            <person name="Choi D."/>
        </authorList>
    </citation>
    <scope>NUCLEOTIDE SEQUENCE [LARGE SCALE GENOMIC DNA]</scope>
    <source>
        <strain evidence="2">cv. PBC81</strain>
    </source>
</reference>
<name>A0A2G2WHI9_CAPBA</name>
<dbReference type="STRING" id="33114.A0A2G2WHI9"/>
<protein>
    <submittedName>
        <fullName evidence="1">Uncharacterized protein</fullName>
    </submittedName>
</protein>
<organism evidence="1 2">
    <name type="scientific">Capsicum baccatum</name>
    <name type="common">Peruvian pepper</name>
    <dbReference type="NCBI Taxonomy" id="33114"/>
    <lineage>
        <taxon>Eukaryota</taxon>
        <taxon>Viridiplantae</taxon>
        <taxon>Streptophyta</taxon>
        <taxon>Embryophyta</taxon>
        <taxon>Tracheophyta</taxon>
        <taxon>Spermatophyta</taxon>
        <taxon>Magnoliopsida</taxon>
        <taxon>eudicotyledons</taxon>
        <taxon>Gunneridae</taxon>
        <taxon>Pentapetalae</taxon>
        <taxon>asterids</taxon>
        <taxon>lamiids</taxon>
        <taxon>Solanales</taxon>
        <taxon>Solanaceae</taxon>
        <taxon>Solanoideae</taxon>
        <taxon>Capsiceae</taxon>
        <taxon>Capsicum</taxon>
    </lineage>
</organism>
<accession>A0A2G2WHI9</accession>